<keyword evidence="2" id="KW-1185">Reference proteome</keyword>
<dbReference type="Proteomes" id="UP000007800">
    <property type="component" value="Unassembled WGS sequence"/>
</dbReference>
<gene>
    <name evidence="1" type="ORF">Pmar_PMAR020135</name>
</gene>
<dbReference type="AlphaFoldDB" id="C5KMF8"/>
<name>C5KMF8_PERM5</name>
<organism evidence="2">
    <name type="scientific">Perkinsus marinus (strain ATCC 50983 / TXsc)</name>
    <dbReference type="NCBI Taxonomy" id="423536"/>
    <lineage>
        <taxon>Eukaryota</taxon>
        <taxon>Sar</taxon>
        <taxon>Alveolata</taxon>
        <taxon>Perkinsozoa</taxon>
        <taxon>Perkinsea</taxon>
        <taxon>Perkinsida</taxon>
        <taxon>Perkinsidae</taxon>
        <taxon>Perkinsus</taxon>
    </lineage>
</organism>
<dbReference type="EMBL" id="GG674417">
    <property type="protein sequence ID" value="EER14335.1"/>
    <property type="molecule type" value="Genomic_DNA"/>
</dbReference>
<proteinExistence type="predicted"/>
<evidence type="ECO:0000313" key="2">
    <source>
        <dbReference type="Proteomes" id="UP000007800"/>
    </source>
</evidence>
<dbReference type="GeneID" id="9044514"/>
<accession>C5KMF8</accession>
<protein>
    <submittedName>
        <fullName evidence="1">Uncharacterized protein</fullName>
    </submittedName>
</protein>
<evidence type="ECO:0000313" key="1">
    <source>
        <dbReference type="EMBL" id="EER14335.1"/>
    </source>
</evidence>
<reference evidence="1 2" key="1">
    <citation type="submission" date="2008-07" db="EMBL/GenBank/DDBJ databases">
        <authorList>
            <person name="El-Sayed N."/>
            <person name="Caler E."/>
            <person name="Inman J."/>
            <person name="Amedeo P."/>
            <person name="Hass B."/>
            <person name="Wortman J."/>
        </authorList>
    </citation>
    <scope>NUCLEOTIDE SEQUENCE [LARGE SCALE GENOMIC DNA]</scope>
    <source>
        <strain evidence="2">ATCC 50983 / TXsc</strain>
    </source>
</reference>
<sequence>MSFLSRCSTIRSKGSGKLIVQLRLIIDVLPARDYGLSWLVNTPEVTPEPNNLTIAIVDQYGRVQDAAMTIPSFEVEYGTPITASYRGIFRRDTVPSAEPDDGTLSTTTLSTAALTEGALDYRVTLMFNVTKDFPTDGGIDRIRIEYPIGVVHNEAQRELPVTWFGVQFNSELREAIQEVVLESNKAVIMFVKEDARRLQPGQYSITVPVTLPDSKSDPPGFNFYHLTFCRSSATAVLRTSPPVS</sequence>
<dbReference type="RefSeq" id="XP_002782540.1">
    <property type="nucleotide sequence ID" value="XM_002782494.1"/>
</dbReference>
<dbReference type="InParanoid" id="C5KMF8"/>